<protein>
    <submittedName>
        <fullName evidence="2">Uncharacterized protein</fullName>
    </submittedName>
</protein>
<evidence type="ECO:0000313" key="3">
    <source>
        <dbReference type="Proteomes" id="UP000294841"/>
    </source>
</evidence>
<keyword evidence="3" id="KW-1185">Reference proteome</keyword>
<comment type="caution">
    <text evidence="2">The sequence shown here is derived from an EMBL/GenBank/DDBJ whole genome shotgun (WGS) entry which is preliminary data.</text>
</comment>
<keyword evidence="1" id="KW-0472">Membrane</keyword>
<evidence type="ECO:0000256" key="1">
    <source>
        <dbReference type="SAM" id="Phobius"/>
    </source>
</evidence>
<gene>
    <name evidence="2" type="ORF">EV697_10711</name>
</gene>
<name>A0A4R2MT41_9PAST</name>
<accession>A0A4R2MT41</accession>
<dbReference type="Proteomes" id="UP000294841">
    <property type="component" value="Unassembled WGS sequence"/>
</dbReference>
<keyword evidence="1" id="KW-1133">Transmembrane helix</keyword>
<keyword evidence="1" id="KW-0812">Transmembrane</keyword>
<proteinExistence type="predicted"/>
<dbReference type="AlphaFoldDB" id="A0A4R2MT41"/>
<organism evidence="2 3">
    <name type="scientific">Bisgaardia hudsonensis</name>
    <dbReference type="NCBI Taxonomy" id="109472"/>
    <lineage>
        <taxon>Bacteria</taxon>
        <taxon>Pseudomonadati</taxon>
        <taxon>Pseudomonadota</taxon>
        <taxon>Gammaproteobacteria</taxon>
        <taxon>Pasteurellales</taxon>
        <taxon>Pasteurellaceae</taxon>
        <taxon>Bisgaardia</taxon>
    </lineage>
</organism>
<dbReference type="RefSeq" id="WP_132024721.1">
    <property type="nucleotide sequence ID" value="NZ_SLXI01000007.1"/>
</dbReference>
<feature type="transmembrane region" description="Helical" evidence="1">
    <location>
        <begin position="15"/>
        <end position="35"/>
    </location>
</feature>
<reference evidence="2 3" key="1">
    <citation type="submission" date="2019-03" db="EMBL/GenBank/DDBJ databases">
        <title>Genomic Encyclopedia of Type Strains, Phase IV (KMG-IV): sequencing the most valuable type-strain genomes for metagenomic binning, comparative biology and taxonomic classification.</title>
        <authorList>
            <person name="Goeker M."/>
        </authorList>
    </citation>
    <scope>NUCLEOTIDE SEQUENCE [LARGE SCALE GENOMIC DNA]</scope>
    <source>
        <strain evidence="2 3">DSM 28231</strain>
    </source>
</reference>
<sequence>MATYKGNLSKKHPSLFVWFIALLPYEIGLLFCIFSEATLLQVMFWAGVSYFIIILLYFAFKYPLTFIWGLFIGLK</sequence>
<dbReference type="EMBL" id="SLXI01000007">
    <property type="protein sequence ID" value="TCP11460.1"/>
    <property type="molecule type" value="Genomic_DNA"/>
</dbReference>
<evidence type="ECO:0000313" key="2">
    <source>
        <dbReference type="EMBL" id="TCP11460.1"/>
    </source>
</evidence>
<dbReference type="OrthoDB" id="9883387at2"/>